<comment type="subcellular location">
    <subcellularLocation>
        <location evidence="1">Membrane</location>
        <topology evidence="1">Multi-pass membrane protein</topology>
    </subcellularLocation>
</comment>
<dbReference type="PANTHER" id="PTHR23320:SF165">
    <property type="entry name" value="MARVEL DOMAIN-CONTAINING PROTEIN"/>
    <property type="match status" value="1"/>
</dbReference>
<keyword evidence="4 6" id="KW-1133">Transmembrane helix</keyword>
<dbReference type="InterPro" id="IPR007237">
    <property type="entry name" value="CD20-like"/>
</dbReference>
<comment type="similarity">
    <text evidence="2">Belongs to the MS4A family.</text>
</comment>
<gene>
    <name evidence="7" type="primary">Ms4a8b-005</name>
</gene>
<evidence type="ECO:0000256" key="1">
    <source>
        <dbReference type="ARBA" id="ARBA00004141"/>
    </source>
</evidence>
<sequence length="201" mass="21453">MMSNQEHQKKFSTSFKVLGIVEIAIGAISIICGIIAITTVSPYFTFALLATGIWCGVFFIAAGIIGIISSRSCKPCSIIGGMVMSIVSALAGGVLLGMSVTAAILSFGEEEKVDLICHVLLCVCGLTAAIVSIVHASYCCAVTCCAKNTYNVSTIKGKMILPKPNIFCHFITKKVPSQCSYQNHMEKLVVVMKTKPIVRCF</sequence>
<dbReference type="Pfam" id="PF04103">
    <property type="entry name" value="CD20"/>
    <property type="match status" value="1"/>
</dbReference>
<keyword evidence="5 6" id="KW-0472">Membrane</keyword>
<feature type="transmembrane region" description="Helical" evidence="6">
    <location>
        <begin position="20"/>
        <end position="40"/>
    </location>
</feature>
<evidence type="ECO:0000256" key="4">
    <source>
        <dbReference type="ARBA" id="ARBA00022989"/>
    </source>
</evidence>
<keyword evidence="3 6" id="KW-0812">Transmembrane</keyword>
<evidence type="ECO:0000256" key="2">
    <source>
        <dbReference type="ARBA" id="ARBA00009565"/>
    </source>
</evidence>
<dbReference type="EMBL" id="LR788163">
    <property type="protein sequence ID" value="CAB3264025.1"/>
    <property type="molecule type" value="mRNA"/>
</dbReference>
<name>A0A6F9DM77_9ASCI</name>
<feature type="transmembrane region" description="Helical" evidence="6">
    <location>
        <begin position="113"/>
        <end position="134"/>
    </location>
</feature>
<evidence type="ECO:0000256" key="6">
    <source>
        <dbReference type="SAM" id="Phobius"/>
    </source>
</evidence>
<feature type="transmembrane region" description="Helical" evidence="6">
    <location>
        <begin position="80"/>
        <end position="107"/>
    </location>
</feature>
<organism evidence="7">
    <name type="scientific">Phallusia mammillata</name>
    <dbReference type="NCBI Taxonomy" id="59560"/>
    <lineage>
        <taxon>Eukaryota</taxon>
        <taxon>Metazoa</taxon>
        <taxon>Chordata</taxon>
        <taxon>Tunicata</taxon>
        <taxon>Ascidiacea</taxon>
        <taxon>Phlebobranchia</taxon>
        <taxon>Ascidiidae</taxon>
        <taxon>Phallusia</taxon>
    </lineage>
</organism>
<reference evidence="7" key="1">
    <citation type="submission" date="2020-04" db="EMBL/GenBank/DDBJ databases">
        <authorList>
            <person name="Neveu A P."/>
        </authorList>
    </citation>
    <scope>NUCLEOTIDE SEQUENCE</scope>
    <source>
        <tissue evidence="7">Whole embryo</tissue>
    </source>
</reference>
<dbReference type="InterPro" id="IPR030417">
    <property type="entry name" value="MS4A"/>
</dbReference>
<evidence type="ECO:0000313" key="7">
    <source>
        <dbReference type="EMBL" id="CAB3264025.1"/>
    </source>
</evidence>
<protein>
    <submittedName>
        <fullName evidence="7">Membrane-spanning 4-domains subfamily A member 8</fullName>
    </submittedName>
</protein>
<accession>A0A6F9DM77</accession>
<feature type="transmembrane region" description="Helical" evidence="6">
    <location>
        <begin position="46"/>
        <end position="68"/>
    </location>
</feature>
<dbReference type="AlphaFoldDB" id="A0A6F9DM77"/>
<dbReference type="GO" id="GO:0016020">
    <property type="term" value="C:membrane"/>
    <property type="evidence" value="ECO:0007669"/>
    <property type="project" value="UniProtKB-SubCell"/>
</dbReference>
<proteinExistence type="evidence at transcript level"/>
<evidence type="ECO:0000256" key="5">
    <source>
        <dbReference type="ARBA" id="ARBA00023136"/>
    </source>
</evidence>
<evidence type="ECO:0000256" key="3">
    <source>
        <dbReference type="ARBA" id="ARBA00022692"/>
    </source>
</evidence>
<dbReference type="PANTHER" id="PTHR23320">
    <property type="entry name" value="MEMBRANE-SPANNING 4-DOMAINS SUBFAMILY A MS4A -RELATED"/>
    <property type="match status" value="1"/>
</dbReference>